<evidence type="ECO:0000256" key="2">
    <source>
        <dbReference type="ARBA" id="ARBA00023315"/>
    </source>
</evidence>
<evidence type="ECO:0000256" key="1">
    <source>
        <dbReference type="ARBA" id="ARBA00022679"/>
    </source>
</evidence>
<keyword evidence="1" id="KW-0808">Transferase</keyword>
<dbReference type="GO" id="GO:0016747">
    <property type="term" value="F:acyltransferase activity, transferring groups other than amino-acyl groups"/>
    <property type="evidence" value="ECO:0007669"/>
    <property type="project" value="UniProtKB-ARBA"/>
</dbReference>
<name>A0A2Z6LML5_TRISU</name>
<sequence length="475" mass="53349">MKVIEQSQVSPPPNSVPSPTILPLTFFDFPLFYCHPIHRIFFYHFPHPTHHFLQTTLPILKHSLSLTLQHFFPFSSNLIIPKNSQDAPYIRYLNTDALSFTVAESLADFNLLISDSQDAQNWHPLVPNLPPSSTEQNNTRVIPIMAIRVTVMPNSGLSICLTFNHVAADGKSLHHFMKFWASVSKNRANNNDLSLKQSLPMPLDLPSHERDRVKDPKGLKHIYLKELQYFDSENLESTGLVRDSCVNKIRTTLVLSFEQVQKLKKWVSDKCKDSHGTQHVSSTFVVTSSLIWFCMIKLEESERKSDQGDCVAVVEDLCYFAFHADCRDNAEFSLPKTYFGNCIASYCVVLKRDELVGKNGIVVASNGIEKKIRDFKSDALLGAESLMSEYRKLSKPGTSLVVVAGSPKLAVYETDFGWGKPKKSDAVHLDSSGSISLSDCRDGGNGIEIGLALERSRMTNFISIFQEQLDNICSL</sequence>
<dbReference type="Proteomes" id="UP000242715">
    <property type="component" value="Unassembled WGS sequence"/>
</dbReference>
<dbReference type="InterPro" id="IPR051504">
    <property type="entry name" value="Plant_metabolite_acyltrans"/>
</dbReference>
<evidence type="ECO:0000313" key="3">
    <source>
        <dbReference type="EMBL" id="GAU17027.1"/>
    </source>
</evidence>
<dbReference type="OrthoDB" id="1862401at2759"/>
<keyword evidence="4" id="KW-1185">Reference proteome</keyword>
<protein>
    <submittedName>
        <fullName evidence="3">Uncharacterized protein</fullName>
    </submittedName>
</protein>
<dbReference type="Gene3D" id="3.30.559.10">
    <property type="entry name" value="Chloramphenicol acetyltransferase-like domain"/>
    <property type="match status" value="2"/>
</dbReference>
<evidence type="ECO:0000313" key="4">
    <source>
        <dbReference type="Proteomes" id="UP000242715"/>
    </source>
</evidence>
<proteinExistence type="predicted"/>
<organism evidence="3 4">
    <name type="scientific">Trifolium subterraneum</name>
    <name type="common">Subterranean clover</name>
    <dbReference type="NCBI Taxonomy" id="3900"/>
    <lineage>
        <taxon>Eukaryota</taxon>
        <taxon>Viridiplantae</taxon>
        <taxon>Streptophyta</taxon>
        <taxon>Embryophyta</taxon>
        <taxon>Tracheophyta</taxon>
        <taxon>Spermatophyta</taxon>
        <taxon>Magnoliopsida</taxon>
        <taxon>eudicotyledons</taxon>
        <taxon>Gunneridae</taxon>
        <taxon>Pentapetalae</taxon>
        <taxon>rosids</taxon>
        <taxon>fabids</taxon>
        <taxon>Fabales</taxon>
        <taxon>Fabaceae</taxon>
        <taxon>Papilionoideae</taxon>
        <taxon>50 kb inversion clade</taxon>
        <taxon>NPAAA clade</taxon>
        <taxon>Hologalegina</taxon>
        <taxon>IRL clade</taxon>
        <taxon>Trifolieae</taxon>
        <taxon>Trifolium</taxon>
    </lineage>
</organism>
<reference evidence="4" key="1">
    <citation type="journal article" date="2017" name="Front. Plant Sci.">
        <title>Climate Clever Clovers: New Paradigm to Reduce the Environmental Footprint of Ruminants by Breeding Low Methanogenic Forages Utilizing Haplotype Variation.</title>
        <authorList>
            <person name="Kaur P."/>
            <person name="Appels R."/>
            <person name="Bayer P.E."/>
            <person name="Keeble-Gagnere G."/>
            <person name="Wang J."/>
            <person name="Hirakawa H."/>
            <person name="Shirasawa K."/>
            <person name="Vercoe P."/>
            <person name="Stefanova K."/>
            <person name="Durmic Z."/>
            <person name="Nichols P."/>
            <person name="Revell C."/>
            <person name="Isobe S.N."/>
            <person name="Edwards D."/>
            <person name="Erskine W."/>
        </authorList>
    </citation>
    <scope>NUCLEOTIDE SEQUENCE [LARGE SCALE GENOMIC DNA]</scope>
    <source>
        <strain evidence="4">cv. Daliak</strain>
    </source>
</reference>
<dbReference type="EMBL" id="DF973166">
    <property type="protein sequence ID" value="GAU17027.1"/>
    <property type="molecule type" value="Genomic_DNA"/>
</dbReference>
<dbReference type="Pfam" id="PF02458">
    <property type="entry name" value="Transferase"/>
    <property type="match status" value="1"/>
</dbReference>
<accession>A0A2Z6LML5</accession>
<dbReference type="AlphaFoldDB" id="A0A2Z6LML5"/>
<dbReference type="InterPro" id="IPR023213">
    <property type="entry name" value="CAT-like_dom_sf"/>
</dbReference>
<gene>
    <name evidence="3" type="ORF">TSUD_105260</name>
</gene>
<keyword evidence="2" id="KW-0012">Acyltransferase</keyword>
<dbReference type="PANTHER" id="PTHR31625">
    <property type="match status" value="1"/>
</dbReference>